<dbReference type="Pfam" id="PF15571">
    <property type="entry name" value="Imm44"/>
    <property type="match status" value="1"/>
</dbReference>
<comment type="caution">
    <text evidence="1">The sequence shown here is derived from an EMBL/GenBank/DDBJ whole genome shotgun (WGS) entry which is preliminary data.</text>
</comment>
<dbReference type="InterPro" id="IPR029078">
    <property type="entry name" value="Imm44"/>
</dbReference>
<dbReference type="Proteomes" id="UP000001340">
    <property type="component" value="Unassembled WGS sequence"/>
</dbReference>
<gene>
    <name evidence="1" type="ORF">LEP1GSC105_0743</name>
</gene>
<reference evidence="1 2" key="1">
    <citation type="submission" date="2012-10" db="EMBL/GenBank/DDBJ databases">
        <authorList>
            <person name="Harkins D.M."/>
            <person name="Durkin A.S."/>
            <person name="Brinkac L.M."/>
            <person name="Haft D.H."/>
            <person name="Selengut J.D."/>
            <person name="Sanka R."/>
            <person name="DePew J."/>
            <person name="Purushe J."/>
            <person name="Chanthongthip A."/>
            <person name="Lattana O."/>
            <person name="Phetsouvanh R."/>
            <person name="Newton P.N."/>
            <person name="Vinetz J.M."/>
            <person name="Sutton G.G."/>
            <person name="Nierman W.C."/>
            <person name="Fouts D.E."/>
        </authorList>
    </citation>
    <scope>NUCLEOTIDE SEQUENCE [LARGE SCALE GENOMIC DNA]</scope>
    <source>
        <strain evidence="1 2">UI 12758</strain>
    </source>
</reference>
<protein>
    <submittedName>
        <fullName evidence="1">Uncharacterized protein</fullName>
    </submittedName>
</protein>
<dbReference type="EMBL" id="AHNR02000073">
    <property type="protein sequence ID" value="EKR52856.1"/>
    <property type="molecule type" value="Genomic_DNA"/>
</dbReference>
<organism evidence="1 2">
    <name type="scientific">Leptospira interrogans str. UI 12758</name>
    <dbReference type="NCBI Taxonomy" id="1049938"/>
    <lineage>
        <taxon>Bacteria</taxon>
        <taxon>Pseudomonadati</taxon>
        <taxon>Spirochaetota</taxon>
        <taxon>Spirochaetia</taxon>
        <taxon>Leptospirales</taxon>
        <taxon>Leptospiraceae</taxon>
        <taxon>Leptospira</taxon>
    </lineage>
</organism>
<dbReference type="RefSeq" id="WP_000394092.1">
    <property type="nucleotide sequence ID" value="NZ_AHNR02000073.1"/>
</dbReference>
<dbReference type="GeneID" id="61144310"/>
<evidence type="ECO:0000313" key="2">
    <source>
        <dbReference type="Proteomes" id="UP000001340"/>
    </source>
</evidence>
<proteinExistence type="predicted"/>
<evidence type="ECO:0000313" key="1">
    <source>
        <dbReference type="EMBL" id="EKR52856.1"/>
    </source>
</evidence>
<name>A0A0E2CYJ8_LEPIR</name>
<dbReference type="AlphaFoldDB" id="A0A0E2CYJ8"/>
<accession>A0A0E2CYJ8</accession>
<sequence length="139" mass="16221">MEFFISSEIDGRFSQNVPDKFRRVRKNVGSILNKHFLDKDYGANIKSIGVIPILIRTDLKEFYKERKLYQKKQNSADYRLYIDFESFEKANDDIATNLLVQNILAVVQDLGRKVSSFDATSLENEIKNLFPLYISHNVH</sequence>